<feature type="signal peptide" evidence="1">
    <location>
        <begin position="1"/>
        <end position="19"/>
    </location>
</feature>
<sequence>MKKCITILCLLFITSLAKADQLALISREQAEKAVAYLKKEAVAVLWCSCCDGDQMKRVTINEVFMKQTDDGKYYSVVLKGRDEQGKEIEEYLDLAYVFVKKGSKGQSLGKVLKFDCDPCVKPFDWAVPGRG</sequence>
<dbReference type="Proteomes" id="UP000290545">
    <property type="component" value="Unassembled WGS sequence"/>
</dbReference>
<feature type="chain" id="PRO_5021017979" evidence="1">
    <location>
        <begin position="20"/>
        <end position="131"/>
    </location>
</feature>
<evidence type="ECO:0000313" key="2">
    <source>
        <dbReference type="EMBL" id="RXK83149.1"/>
    </source>
</evidence>
<gene>
    <name evidence="2" type="ORF">ESB13_13600</name>
</gene>
<dbReference type="OrthoDB" id="669260at2"/>
<keyword evidence="1" id="KW-0732">Signal</keyword>
<dbReference type="RefSeq" id="WP_129004167.1">
    <property type="nucleotide sequence ID" value="NZ_SDHZ01000002.1"/>
</dbReference>
<keyword evidence="3" id="KW-1185">Reference proteome</keyword>
<reference evidence="2 3" key="1">
    <citation type="submission" date="2019-01" db="EMBL/GenBank/DDBJ databases">
        <title>Filimonas sp. strain TTM-71.</title>
        <authorList>
            <person name="Chen W.-M."/>
        </authorList>
    </citation>
    <scope>NUCLEOTIDE SEQUENCE [LARGE SCALE GENOMIC DNA]</scope>
    <source>
        <strain evidence="2 3">TTM-71</strain>
    </source>
</reference>
<dbReference type="AlphaFoldDB" id="A0A4Q1D433"/>
<comment type="caution">
    <text evidence="2">The sequence shown here is derived from an EMBL/GenBank/DDBJ whole genome shotgun (WGS) entry which is preliminary data.</text>
</comment>
<organism evidence="2 3">
    <name type="scientific">Filimonas effusa</name>
    <dbReference type="NCBI Taxonomy" id="2508721"/>
    <lineage>
        <taxon>Bacteria</taxon>
        <taxon>Pseudomonadati</taxon>
        <taxon>Bacteroidota</taxon>
        <taxon>Chitinophagia</taxon>
        <taxon>Chitinophagales</taxon>
        <taxon>Chitinophagaceae</taxon>
        <taxon>Filimonas</taxon>
    </lineage>
</organism>
<proteinExistence type="predicted"/>
<evidence type="ECO:0000313" key="3">
    <source>
        <dbReference type="Proteomes" id="UP000290545"/>
    </source>
</evidence>
<accession>A0A4Q1D433</accession>
<protein>
    <submittedName>
        <fullName evidence="2">Uncharacterized protein</fullName>
    </submittedName>
</protein>
<evidence type="ECO:0000256" key="1">
    <source>
        <dbReference type="SAM" id="SignalP"/>
    </source>
</evidence>
<dbReference type="EMBL" id="SDHZ01000002">
    <property type="protein sequence ID" value="RXK83149.1"/>
    <property type="molecule type" value="Genomic_DNA"/>
</dbReference>
<name>A0A4Q1D433_9BACT</name>